<evidence type="ECO:0000259" key="5">
    <source>
        <dbReference type="Pfam" id="PF13399"/>
    </source>
</evidence>
<organism evidence="6 7">
    <name type="scientific">Streptomyces luteosporeus</name>
    <dbReference type="NCBI Taxonomy" id="173856"/>
    <lineage>
        <taxon>Bacteria</taxon>
        <taxon>Bacillati</taxon>
        <taxon>Actinomycetota</taxon>
        <taxon>Actinomycetes</taxon>
        <taxon>Kitasatosporales</taxon>
        <taxon>Streptomycetaceae</taxon>
        <taxon>Streptomyces</taxon>
    </lineage>
</organism>
<dbReference type="Gene3D" id="3.30.70.2390">
    <property type="match status" value="1"/>
</dbReference>
<evidence type="ECO:0000313" key="7">
    <source>
        <dbReference type="Proteomes" id="UP001500886"/>
    </source>
</evidence>
<sequence length="547" mass="57552">MNDRQDPYAYDPYASPATPPQVYGYDAYGQPVYRPDAPERVYDQYGQPLQQQPYAYDPYAGQQPQHPQPSYDTYAAQGPEPLAQQPQQTQQQEWIPRQGGPAPQDAHPAQAPAAPQAPAVHGSVPEPRPAAEEAPDYRTEQFSFVEEPDDGSEDVIDWLKFSESRTERRDERKRKGRNRVVALAVVLVLALGAGIGWFLLSGGDDKPAPKAAGAAQKRDVIVVHLRQTRGGDSSTALLVDNETTKKATTVLLPNSLALAKDGGGATTLGKAVQEAGTGGTRDALNTLLGADIKGSWRLDTPYLENLVELVGGITVDTDTDVPAEKAGDRPLVTRGSGQTLAGRAAVAYATHRAAGEDQSRQLGRFGQVMQAVLRKMSSDTKAATTTVESLAQIPDPSLSPQQLGASLAHLAEKAKTGAYATAVLPVQPDGSLAQKTADSMVKDVLGGTVKNTDKNAPPRVSVKNATGSAGAATTAQVALVNGGYTYVSGGTAGAAEAASAVIYADDARAAEAKEVARTLGLPERAVRKGEGAPNADVTVVLGKDYKS</sequence>
<protein>
    <submittedName>
        <fullName evidence="6">Polydiglycosylphosphate transferase PdtA</fullName>
    </submittedName>
</protein>
<dbReference type="PANTHER" id="PTHR33392:SF6">
    <property type="entry name" value="POLYISOPRENYL-TEICHOIC ACID--PEPTIDOGLYCAN TEICHOIC ACID TRANSFERASE TAGU"/>
    <property type="match status" value="1"/>
</dbReference>
<name>A0ABP6G2V0_9ACTN</name>
<keyword evidence="6" id="KW-0808">Transferase</keyword>
<dbReference type="InterPro" id="IPR027381">
    <property type="entry name" value="LytR/CpsA/Psr_C"/>
</dbReference>
<dbReference type="Pfam" id="PF13399">
    <property type="entry name" value="LytR_C"/>
    <property type="match status" value="1"/>
</dbReference>
<reference evidence="7" key="1">
    <citation type="journal article" date="2019" name="Int. J. Syst. Evol. Microbiol.">
        <title>The Global Catalogue of Microorganisms (GCM) 10K type strain sequencing project: providing services to taxonomists for standard genome sequencing and annotation.</title>
        <authorList>
            <consortium name="The Broad Institute Genomics Platform"/>
            <consortium name="The Broad Institute Genome Sequencing Center for Infectious Disease"/>
            <person name="Wu L."/>
            <person name="Ma J."/>
        </authorList>
    </citation>
    <scope>NUCLEOTIDE SEQUENCE [LARGE SCALE GENOMIC DNA]</scope>
    <source>
        <strain evidence="7">JCM 4542</strain>
    </source>
</reference>
<feature type="domain" description="LytR/CpsA/Psr regulator C-terminal" evidence="5">
    <location>
        <begin position="459"/>
        <end position="545"/>
    </location>
</feature>
<dbReference type="InterPro" id="IPR004474">
    <property type="entry name" value="LytR_CpsA_psr"/>
</dbReference>
<dbReference type="RefSeq" id="WP_344434297.1">
    <property type="nucleotide sequence ID" value="NZ_BAAASL010000006.1"/>
</dbReference>
<feature type="transmembrane region" description="Helical" evidence="3">
    <location>
        <begin position="180"/>
        <end position="200"/>
    </location>
</feature>
<proteinExistence type="inferred from homology"/>
<accession>A0ABP6G2V0</accession>
<feature type="domain" description="Cell envelope-related transcriptional attenuator" evidence="4">
    <location>
        <begin position="244"/>
        <end position="377"/>
    </location>
</feature>
<evidence type="ECO:0000256" key="1">
    <source>
        <dbReference type="ARBA" id="ARBA00006068"/>
    </source>
</evidence>
<gene>
    <name evidence="6" type="primary">pdtA</name>
    <name evidence="6" type="ORF">GCM10010315_17550</name>
</gene>
<dbReference type="Proteomes" id="UP001500886">
    <property type="component" value="Unassembled WGS sequence"/>
</dbReference>
<keyword evidence="7" id="KW-1185">Reference proteome</keyword>
<keyword evidence="3" id="KW-1133">Transmembrane helix</keyword>
<keyword evidence="3" id="KW-0812">Transmembrane</keyword>
<dbReference type="InterPro" id="IPR050922">
    <property type="entry name" value="LytR/CpsA/Psr_CW_biosynth"/>
</dbReference>
<evidence type="ECO:0000313" key="6">
    <source>
        <dbReference type="EMBL" id="GAA2712940.1"/>
    </source>
</evidence>
<evidence type="ECO:0000259" key="4">
    <source>
        <dbReference type="Pfam" id="PF03816"/>
    </source>
</evidence>
<feature type="region of interest" description="Disordered" evidence="2">
    <location>
        <begin position="1"/>
        <end position="137"/>
    </location>
</feature>
<dbReference type="EMBL" id="BAAASL010000006">
    <property type="protein sequence ID" value="GAA2712940.1"/>
    <property type="molecule type" value="Genomic_DNA"/>
</dbReference>
<keyword evidence="3" id="KW-0472">Membrane</keyword>
<dbReference type="PANTHER" id="PTHR33392">
    <property type="entry name" value="POLYISOPRENYL-TEICHOIC ACID--PEPTIDOGLYCAN TEICHOIC ACID TRANSFERASE TAGU"/>
    <property type="match status" value="1"/>
</dbReference>
<dbReference type="Pfam" id="PF03816">
    <property type="entry name" value="LytR_cpsA_psr"/>
    <property type="match status" value="1"/>
</dbReference>
<evidence type="ECO:0000256" key="2">
    <source>
        <dbReference type="SAM" id="MobiDB-lite"/>
    </source>
</evidence>
<comment type="caution">
    <text evidence="6">The sequence shown here is derived from an EMBL/GenBank/DDBJ whole genome shotgun (WGS) entry which is preliminary data.</text>
</comment>
<feature type="compositionally biased region" description="Low complexity" evidence="2">
    <location>
        <begin position="101"/>
        <end position="119"/>
    </location>
</feature>
<comment type="similarity">
    <text evidence="1">Belongs to the LytR/CpsA/Psr (LCP) family.</text>
</comment>
<evidence type="ECO:0000256" key="3">
    <source>
        <dbReference type="SAM" id="Phobius"/>
    </source>
</evidence>
<dbReference type="GO" id="GO:0016740">
    <property type="term" value="F:transferase activity"/>
    <property type="evidence" value="ECO:0007669"/>
    <property type="project" value="UniProtKB-KW"/>
</dbReference>
<feature type="compositionally biased region" description="Polar residues" evidence="2">
    <location>
        <begin position="62"/>
        <end position="71"/>
    </location>
</feature>
<dbReference type="Gene3D" id="3.40.630.190">
    <property type="entry name" value="LCP protein"/>
    <property type="match status" value="1"/>
</dbReference>